<comment type="caution">
    <text evidence="3">The sequence shown here is derived from an EMBL/GenBank/DDBJ whole genome shotgun (WGS) entry which is preliminary data.</text>
</comment>
<name>A0ABV6YUD2_UNCC1</name>
<dbReference type="Proteomes" id="UP001594351">
    <property type="component" value="Unassembled WGS sequence"/>
</dbReference>
<evidence type="ECO:0000313" key="3">
    <source>
        <dbReference type="EMBL" id="MFC1849688.1"/>
    </source>
</evidence>
<keyword evidence="2" id="KW-1133">Transmembrane helix</keyword>
<feature type="region of interest" description="Disordered" evidence="1">
    <location>
        <begin position="53"/>
        <end position="87"/>
    </location>
</feature>
<sequence length="147" mass="16548">MNIFKKDQARAEMILIIGFIVLAFVVVARFFGPEIATFFFGAGSNLKDAGKITPGEIAPSKSTGNNSQDEKKKKERSSGIDQSDPALYGDEEAVANLHYKEELEQRNKIKKMVLWTFALVGFIVTLGLIVWKTYTIVMEIRRKNVEM</sequence>
<protein>
    <submittedName>
        <fullName evidence="3">Uncharacterized protein</fullName>
    </submittedName>
</protein>
<feature type="transmembrane region" description="Helical" evidence="2">
    <location>
        <begin position="112"/>
        <end position="134"/>
    </location>
</feature>
<dbReference type="EMBL" id="JBHPBY010000053">
    <property type="protein sequence ID" value="MFC1849688.1"/>
    <property type="molecule type" value="Genomic_DNA"/>
</dbReference>
<reference evidence="3 4" key="1">
    <citation type="submission" date="2024-09" db="EMBL/GenBank/DDBJ databases">
        <title>Laminarin stimulates single cell rates of sulfate reduction while oxygen inhibits transcriptomic activity in coastal marine sediment.</title>
        <authorList>
            <person name="Lindsay M."/>
            <person name="Orcutt B."/>
            <person name="Emerson D."/>
            <person name="Stepanauskas R."/>
            <person name="D'Angelo T."/>
        </authorList>
    </citation>
    <scope>NUCLEOTIDE SEQUENCE [LARGE SCALE GENOMIC DNA]</scope>
    <source>
        <strain evidence="3">SAG AM-311-K15</strain>
    </source>
</reference>
<evidence type="ECO:0000256" key="1">
    <source>
        <dbReference type="SAM" id="MobiDB-lite"/>
    </source>
</evidence>
<organism evidence="3 4">
    <name type="scientific">candidate division CSSED10-310 bacterium</name>
    <dbReference type="NCBI Taxonomy" id="2855610"/>
    <lineage>
        <taxon>Bacteria</taxon>
        <taxon>Bacteria division CSSED10-310</taxon>
    </lineage>
</organism>
<keyword evidence="2" id="KW-0472">Membrane</keyword>
<proteinExistence type="predicted"/>
<feature type="transmembrane region" description="Helical" evidence="2">
    <location>
        <begin position="12"/>
        <end position="31"/>
    </location>
</feature>
<keyword evidence="4" id="KW-1185">Reference proteome</keyword>
<keyword evidence="2" id="KW-0812">Transmembrane</keyword>
<accession>A0ABV6YUD2</accession>
<feature type="compositionally biased region" description="Basic and acidic residues" evidence="1">
    <location>
        <begin position="68"/>
        <end position="78"/>
    </location>
</feature>
<evidence type="ECO:0000313" key="4">
    <source>
        <dbReference type="Proteomes" id="UP001594351"/>
    </source>
</evidence>
<gene>
    <name evidence="3" type="ORF">ACFL27_05705</name>
</gene>
<evidence type="ECO:0000256" key="2">
    <source>
        <dbReference type="SAM" id="Phobius"/>
    </source>
</evidence>